<keyword evidence="4 6" id="KW-0479">Metal-binding</keyword>
<feature type="binding site" evidence="6">
    <location>
        <position position="95"/>
    </location>
    <ligand>
        <name>a divalent metal cation</name>
        <dbReference type="ChEBI" id="CHEBI:60240"/>
        <label>1</label>
    </ligand>
</feature>
<protein>
    <recommendedName>
        <fullName evidence="6 7">Methionine aminopeptidase</fullName>
        <shortName evidence="6">MAP</shortName>
        <shortName evidence="6">MetAP</shortName>
        <ecNumber evidence="6 7">3.4.11.18</ecNumber>
    </recommendedName>
    <alternativeName>
        <fullName evidence="6">Peptidase M</fullName>
    </alternativeName>
</protein>
<dbReference type="EMBL" id="JACOPS010000003">
    <property type="protein sequence ID" value="MBC5728360.1"/>
    <property type="molecule type" value="Genomic_DNA"/>
</dbReference>
<keyword evidence="10" id="KW-1185">Reference proteome</keyword>
<accession>A0ABR7HLI4</accession>
<evidence type="ECO:0000256" key="4">
    <source>
        <dbReference type="ARBA" id="ARBA00022723"/>
    </source>
</evidence>
<dbReference type="EC" id="3.4.11.18" evidence="6 7"/>
<dbReference type="InterPro" id="IPR002467">
    <property type="entry name" value="Pept_M24A_MAP1"/>
</dbReference>
<keyword evidence="2 6" id="KW-0031">Aminopeptidase</keyword>
<evidence type="ECO:0000256" key="2">
    <source>
        <dbReference type="ARBA" id="ARBA00022438"/>
    </source>
</evidence>
<evidence type="ECO:0000259" key="8">
    <source>
        <dbReference type="Pfam" id="PF00557"/>
    </source>
</evidence>
<gene>
    <name evidence="6 9" type="primary">map</name>
    <name evidence="9" type="ORF">H8R91_07490</name>
</gene>
<organism evidence="9 10">
    <name type="scientific">Ruminococcus intestinalis</name>
    <dbReference type="NCBI Taxonomy" id="2763066"/>
    <lineage>
        <taxon>Bacteria</taxon>
        <taxon>Bacillati</taxon>
        <taxon>Bacillota</taxon>
        <taxon>Clostridia</taxon>
        <taxon>Eubacteriales</taxon>
        <taxon>Oscillospiraceae</taxon>
        <taxon>Ruminococcus</taxon>
    </lineage>
</organism>
<dbReference type="SUPFAM" id="SSF55920">
    <property type="entry name" value="Creatinase/aminopeptidase"/>
    <property type="match status" value="1"/>
</dbReference>
<reference evidence="9 10" key="1">
    <citation type="submission" date="2020-08" db="EMBL/GenBank/DDBJ databases">
        <title>Genome public.</title>
        <authorList>
            <person name="Liu C."/>
            <person name="Sun Q."/>
        </authorList>
    </citation>
    <scope>NUCLEOTIDE SEQUENCE [LARGE SCALE GENOMIC DNA]</scope>
    <source>
        <strain evidence="9 10">NSJ-71</strain>
    </source>
</reference>
<dbReference type="NCBIfam" id="TIGR00500">
    <property type="entry name" value="met_pdase_I"/>
    <property type="match status" value="1"/>
</dbReference>
<evidence type="ECO:0000256" key="5">
    <source>
        <dbReference type="ARBA" id="ARBA00022801"/>
    </source>
</evidence>
<dbReference type="Gene3D" id="3.90.230.10">
    <property type="entry name" value="Creatinase/methionine aminopeptidase superfamily"/>
    <property type="match status" value="1"/>
</dbReference>
<comment type="catalytic activity">
    <reaction evidence="6 7">
        <text>Release of N-terminal amino acids, preferentially methionine, from peptides and arylamides.</text>
        <dbReference type="EC" id="3.4.11.18"/>
    </reaction>
</comment>
<comment type="cofactor">
    <cofactor evidence="6">
        <name>Co(2+)</name>
        <dbReference type="ChEBI" id="CHEBI:48828"/>
    </cofactor>
    <cofactor evidence="6">
        <name>Zn(2+)</name>
        <dbReference type="ChEBI" id="CHEBI:29105"/>
    </cofactor>
    <cofactor evidence="6">
        <name>Mn(2+)</name>
        <dbReference type="ChEBI" id="CHEBI:29035"/>
    </cofactor>
    <cofactor evidence="6">
        <name>Fe(2+)</name>
        <dbReference type="ChEBI" id="CHEBI:29033"/>
    </cofactor>
    <text evidence="6">Binds 2 divalent metal cations per subunit. Has a high-affinity and a low affinity metal-binding site. The true nature of the physiological cofactor is under debate. The enzyme is active with cobalt, zinc, manganese or divalent iron ions. Most likely, methionine aminopeptidases function as mononuclear Fe(2+)-metalloproteases under physiological conditions, and the catalytically relevant metal-binding site has been assigned to the histidine-containing high-affinity site.</text>
</comment>
<comment type="caution">
    <text evidence="9">The sequence shown here is derived from an EMBL/GenBank/DDBJ whole genome shotgun (WGS) entry which is preliminary data.</text>
</comment>
<dbReference type="HAMAP" id="MF_01974">
    <property type="entry name" value="MetAP_1"/>
    <property type="match status" value="1"/>
</dbReference>
<dbReference type="Pfam" id="PF00557">
    <property type="entry name" value="Peptidase_M24"/>
    <property type="match status" value="1"/>
</dbReference>
<evidence type="ECO:0000256" key="1">
    <source>
        <dbReference type="ARBA" id="ARBA00002521"/>
    </source>
</evidence>
<proteinExistence type="inferred from homology"/>
<feature type="binding site" evidence="6">
    <location>
        <position position="233"/>
    </location>
    <ligand>
        <name>a divalent metal cation</name>
        <dbReference type="ChEBI" id="CHEBI:60240"/>
        <label>1</label>
    </ligand>
</feature>
<feature type="binding site" evidence="6">
    <location>
        <position position="233"/>
    </location>
    <ligand>
        <name>a divalent metal cation</name>
        <dbReference type="ChEBI" id="CHEBI:60240"/>
        <label>2</label>
        <note>catalytic</note>
    </ligand>
</feature>
<dbReference type="GO" id="GO:0004239">
    <property type="term" value="F:initiator methionyl aminopeptidase activity"/>
    <property type="evidence" value="ECO:0007669"/>
    <property type="project" value="UniProtKB-EC"/>
</dbReference>
<dbReference type="PROSITE" id="PS00680">
    <property type="entry name" value="MAP_1"/>
    <property type="match status" value="1"/>
</dbReference>
<dbReference type="InterPro" id="IPR001714">
    <property type="entry name" value="Pept_M24_MAP"/>
</dbReference>
<feature type="domain" description="Peptidase M24" evidence="8">
    <location>
        <begin position="12"/>
        <end position="239"/>
    </location>
</feature>
<dbReference type="InterPro" id="IPR036005">
    <property type="entry name" value="Creatinase/aminopeptidase-like"/>
</dbReference>
<keyword evidence="3 6" id="KW-0645">Protease</keyword>
<evidence type="ECO:0000256" key="3">
    <source>
        <dbReference type="ARBA" id="ARBA00022670"/>
    </source>
</evidence>
<dbReference type="CDD" id="cd01086">
    <property type="entry name" value="MetAP1"/>
    <property type="match status" value="1"/>
</dbReference>
<evidence type="ECO:0000313" key="9">
    <source>
        <dbReference type="EMBL" id="MBC5728360.1"/>
    </source>
</evidence>
<dbReference type="PANTHER" id="PTHR43330">
    <property type="entry name" value="METHIONINE AMINOPEPTIDASE"/>
    <property type="match status" value="1"/>
</dbReference>
<feature type="binding site" evidence="6">
    <location>
        <position position="106"/>
    </location>
    <ligand>
        <name>a divalent metal cation</name>
        <dbReference type="ChEBI" id="CHEBI:60240"/>
        <label>1</label>
    </ligand>
</feature>
<comment type="similarity">
    <text evidence="6">Belongs to the peptidase M24A family. Methionine aminopeptidase type 1 subfamily.</text>
</comment>
<keyword evidence="5 6" id="KW-0378">Hydrolase</keyword>
<feature type="binding site" evidence="6">
    <location>
        <position position="176"/>
    </location>
    <ligand>
        <name>substrate</name>
    </ligand>
</feature>
<name>A0ABR7HLI4_9FIRM</name>
<feature type="binding site" evidence="6">
    <location>
        <position position="202"/>
    </location>
    <ligand>
        <name>a divalent metal cation</name>
        <dbReference type="ChEBI" id="CHEBI:60240"/>
        <label>2</label>
        <note>catalytic</note>
    </ligand>
</feature>
<evidence type="ECO:0000313" key="10">
    <source>
        <dbReference type="Proteomes" id="UP000636755"/>
    </source>
</evidence>
<feature type="binding site" evidence="6">
    <location>
        <position position="77"/>
    </location>
    <ligand>
        <name>substrate</name>
    </ligand>
</feature>
<comment type="function">
    <text evidence="1 6">Removes the N-terminal methionine from nascent proteins. The N-terminal methionine is often cleaved when the second residue in the primary sequence is small and uncharged (Met-Ala-, Cys, Gly, Pro, Ser, Thr, or Val). Requires deformylation of the N(alpha)-formylated initiator methionine before it can be hydrolyzed.</text>
</comment>
<sequence>MVIVKTAREISKMKDACRISAEALRVAGEAVKPGITTYEIDTIVRKYIEKQGATPSFLGYGGFPASACISVNNVVIHGIPSKKQILKEGDIVSVDVGAFYEGFHGDNAYTFACGKISDEAQRLLDATKEGLFEGIKMAVAGNRVGDIGSAVQKYVEARSYSVVRDFVGHGVGAKLHEDPSIPNYGTPGRGVRLLPGMTIAIEPMVTQGSYEVRVLDDEWTTVTVDGKLAAHFEHTVAITPDGPKIMTLCD</sequence>
<evidence type="ECO:0000256" key="6">
    <source>
        <dbReference type="HAMAP-Rule" id="MF_01974"/>
    </source>
</evidence>
<dbReference type="InterPro" id="IPR000994">
    <property type="entry name" value="Pept_M24"/>
</dbReference>
<dbReference type="PANTHER" id="PTHR43330:SF27">
    <property type="entry name" value="METHIONINE AMINOPEPTIDASE"/>
    <property type="match status" value="1"/>
</dbReference>
<dbReference type="RefSeq" id="WP_022234121.1">
    <property type="nucleotide sequence ID" value="NZ_JACOPS010000003.1"/>
</dbReference>
<dbReference type="Proteomes" id="UP000636755">
    <property type="component" value="Unassembled WGS sequence"/>
</dbReference>
<feature type="binding site" evidence="6">
    <location>
        <position position="169"/>
    </location>
    <ligand>
        <name>a divalent metal cation</name>
        <dbReference type="ChEBI" id="CHEBI:60240"/>
        <label>2</label>
        <note>catalytic</note>
    </ligand>
</feature>
<evidence type="ECO:0000256" key="7">
    <source>
        <dbReference type="RuleBase" id="RU003653"/>
    </source>
</evidence>
<comment type="subunit">
    <text evidence="6">Monomer.</text>
</comment>
<feature type="binding site" evidence="6">
    <location>
        <position position="106"/>
    </location>
    <ligand>
        <name>a divalent metal cation</name>
        <dbReference type="ChEBI" id="CHEBI:60240"/>
        <label>2</label>
        <note>catalytic</note>
    </ligand>
</feature>
<dbReference type="PRINTS" id="PR00599">
    <property type="entry name" value="MAPEPTIDASE"/>
</dbReference>